<dbReference type="SUPFAM" id="SSF50447">
    <property type="entry name" value="Translation proteins"/>
    <property type="match status" value="1"/>
</dbReference>
<feature type="domain" description="Tr-type G" evidence="2">
    <location>
        <begin position="1"/>
        <end position="77"/>
    </location>
</feature>
<dbReference type="AlphaFoldDB" id="A0A154BVS2"/>
<dbReference type="PANTHER" id="PTHR43721:SF22">
    <property type="entry name" value="ELONGATION FACTOR TU, MITOCHONDRIAL"/>
    <property type="match status" value="1"/>
</dbReference>
<dbReference type="InterPro" id="IPR050055">
    <property type="entry name" value="EF-Tu_GTPase"/>
</dbReference>
<evidence type="ECO:0000313" key="4">
    <source>
        <dbReference type="Proteomes" id="UP000076268"/>
    </source>
</evidence>
<accession>A0A154BVS2</accession>
<comment type="caution">
    <text evidence="3">The sequence shown here is derived from an EMBL/GenBank/DDBJ whole genome shotgun (WGS) entry which is preliminary data.</text>
</comment>
<dbReference type="SUPFAM" id="SSF52540">
    <property type="entry name" value="P-loop containing nucleoside triphosphate hydrolases"/>
    <property type="match status" value="1"/>
</dbReference>
<dbReference type="GO" id="GO:0003746">
    <property type="term" value="F:translation elongation factor activity"/>
    <property type="evidence" value="ECO:0007669"/>
    <property type="project" value="TreeGrafter"/>
</dbReference>
<dbReference type="GO" id="GO:0003924">
    <property type="term" value="F:GTPase activity"/>
    <property type="evidence" value="ECO:0007669"/>
    <property type="project" value="InterPro"/>
</dbReference>
<proteinExistence type="predicted"/>
<keyword evidence="4" id="KW-1185">Reference proteome</keyword>
<dbReference type="InterPro" id="IPR027417">
    <property type="entry name" value="P-loop_NTPase"/>
</dbReference>
<sequence length="166" mass="18421">MVVFLNKADMVDDAELMELVEMEVRELLSSYEFPGDDIPVVSGSATKVLECGCGSRECKWCGKIHELMDQVDSYIPTPERATDKPFLMPVEDVFTITGRGTVATGRVERGSVAKKLSAVKFWRNQAQLNRTRNTKAKYTSCQKKKAAVTPRSLTAIVRNSISGQLT</sequence>
<evidence type="ECO:0000313" key="3">
    <source>
        <dbReference type="EMBL" id="KYZ77965.1"/>
    </source>
</evidence>
<dbReference type="InterPro" id="IPR000795">
    <property type="entry name" value="T_Tr_GTP-bd_dom"/>
</dbReference>
<organism evidence="3 4">
    <name type="scientific">Anaerosporomusa subterranea</name>
    <dbReference type="NCBI Taxonomy" id="1794912"/>
    <lineage>
        <taxon>Bacteria</taxon>
        <taxon>Bacillati</taxon>
        <taxon>Bacillota</taxon>
        <taxon>Negativicutes</taxon>
        <taxon>Acetonemataceae</taxon>
        <taxon>Anaerosporomusa</taxon>
    </lineage>
</organism>
<dbReference type="STRING" id="1794912.AXX12_18600"/>
<keyword evidence="1" id="KW-0547">Nucleotide-binding</keyword>
<dbReference type="PANTHER" id="PTHR43721">
    <property type="entry name" value="ELONGATION FACTOR TU-RELATED"/>
    <property type="match status" value="1"/>
</dbReference>
<keyword evidence="1" id="KW-0342">GTP-binding</keyword>
<name>A0A154BVS2_ANASB</name>
<dbReference type="GO" id="GO:0005525">
    <property type="term" value="F:GTP binding"/>
    <property type="evidence" value="ECO:0007669"/>
    <property type="project" value="UniProtKB-KW"/>
</dbReference>
<evidence type="ECO:0000259" key="2">
    <source>
        <dbReference type="Pfam" id="PF00009"/>
    </source>
</evidence>
<evidence type="ECO:0000256" key="1">
    <source>
        <dbReference type="ARBA" id="ARBA00023134"/>
    </source>
</evidence>
<dbReference type="Gene3D" id="2.40.30.10">
    <property type="entry name" value="Translation factors"/>
    <property type="match status" value="1"/>
</dbReference>
<dbReference type="Pfam" id="PF00009">
    <property type="entry name" value="GTP_EFTU"/>
    <property type="match status" value="1"/>
</dbReference>
<dbReference type="InterPro" id="IPR009000">
    <property type="entry name" value="Transl_B-barrel_sf"/>
</dbReference>
<reference evidence="3 4" key="1">
    <citation type="submission" date="2016-02" db="EMBL/GenBank/DDBJ databases">
        <title>Anaerosporomusa subterraneum gen. nov., sp. nov., a spore-forming obligate anaerobe isolated from saprolite.</title>
        <authorList>
            <person name="Choi J.K."/>
            <person name="Shah M."/>
            <person name="Yee N."/>
        </authorList>
    </citation>
    <scope>NUCLEOTIDE SEQUENCE [LARGE SCALE GENOMIC DNA]</scope>
    <source>
        <strain evidence="3 4">RU4</strain>
    </source>
</reference>
<dbReference type="Proteomes" id="UP000076268">
    <property type="component" value="Unassembled WGS sequence"/>
</dbReference>
<dbReference type="Gene3D" id="3.40.50.300">
    <property type="entry name" value="P-loop containing nucleotide triphosphate hydrolases"/>
    <property type="match status" value="1"/>
</dbReference>
<dbReference type="EMBL" id="LSGP01000004">
    <property type="protein sequence ID" value="KYZ77965.1"/>
    <property type="molecule type" value="Genomic_DNA"/>
</dbReference>
<protein>
    <recommendedName>
        <fullName evidence="2">Tr-type G domain-containing protein</fullName>
    </recommendedName>
</protein>
<gene>
    <name evidence="3" type="ORF">AXX12_18600</name>
</gene>